<accession>A0AAD4GER6</accession>
<keyword evidence="3" id="KW-1185">Reference proteome</keyword>
<gene>
    <name evidence="2" type="ORF">L210DRAFT_3504575</name>
</gene>
<evidence type="ECO:0000313" key="2">
    <source>
        <dbReference type="EMBL" id="KAF8438807.1"/>
    </source>
</evidence>
<evidence type="ECO:0000256" key="1">
    <source>
        <dbReference type="SAM" id="MobiDB-lite"/>
    </source>
</evidence>
<dbReference type="AlphaFoldDB" id="A0AAD4GER6"/>
<reference evidence="2" key="2">
    <citation type="journal article" date="2020" name="Nat. Commun.">
        <title>Large-scale genome sequencing of mycorrhizal fungi provides insights into the early evolution of symbiotic traits.</title>
        <authorList>
            <person name="Miyauchi S."/>
            <person name="Kiss E."/>
            <person name="Kuo A."/>
            <person name="Drula E."/>
            <person name="Kohler A."/>
            <person name="Sanchez-Garcia M."/>
            <person name="Morin E."/>
            <person name="Andreopoulos B."/>
            <person name="Barry K.W."/>
            <person name="Bonito G."/>
            <person name="Buee M."/>
            <person name="Carver A."/>
            <person name="Chen C."/>
            <person name="Cichocki N."/>
            <person name="Clum A."/>
            <person name="Culley D."/>
            <person name="Crous P.W."/>
            <person name="Fauchery L."/>
            <person name="Girlanda M."/>
            <person name="Hayes R.D."/>
            <person name="Keri Z."/>
            <person name="LaButti K."/>
            <person name="Lipzen A."/>
            <person name="Lombard V."/>
            <person name="Magnuson J."/>
            <person name="Maillard F."/>
            <person name="Murat C."/>
            <person name="Nolan M."/>
            <person name="Ohm R.A."/>
            <person name="Pangilinan J."/>
            <person name="Pereira M.F."/>
            <person name="Perotto S."/>
            <person name="Peter M."/>
            <person name="Pfister S."/>
            <person name="Riley R."/>
            <person name="Sitrit Y."/>
            <person name="Stielow J.B."/>
            <person name="Szollosi G."/>
            <person name="Zifcakova L."/>
            <person name="Stursova M."/>
            <person name="Spatafora J.W."/>
            <person name="Tedersoo L."/>
            <person name="Vaario L.M."/>
            <person name="Yamada A."/>
            <person name="Yan M."/>
            <person name="Wang P."/>
            <person name="Xu J."/>
            <person name="Bruns T."/>
            <person name="Baldrian P."/>
            <person name="Vilgalys R."/>
            <person name="Dunand C."/>
            <person name="Henrissat B."/>
            <person name="Grigoriev I.V."/>
            <person name="Hibbett D."/>
            <person name="Nagy L.G."/>
            <person name="Martin F.M."/>
        </authorList>
    </citation>
    <scope>NUCLEOTIDE SEQUENCE</scope>
    <source>
        <strain evidence="2">BED1</strain>
    </source>
</reference>
<name>A0AAD4GER6_BOLED</name>
<evidence type="ECO:0000313" key="3">
    <source>
        <dbReference type="Proteomes" id="UP001194468"/>
    </source>
</evidence>
<proteinExistence type="predicted"/>
<comment type="caution">
    <text evidence="2">The sequence shown here is derived from an EMBL/GenBank/DDBJ whole genome shotgun (WGS) entry which is preliminary data.</text>
</comment>
<reference evidence="2" key="1">
    <citation type="submission" date="2019-10" db="EMBL/GenBank/DDBJ databases">
        <authorList>
            <consortium name="DOE Joint Genome Institute"/>
            <person name="Kuo A."/>
            <person name="Miyauchi S."/>
            <person name="Kiss E."/>
            <person name="Drula E."/>
            <person name="Kohler A."/>
            <person name="Sanchez-Garcia M."/>
            <person name="Andreopoulos B."/>
            <person name="Barry K.W."/>
            <person name="Bonito G."/>
            <person name="Buee M."/>
            <person name="Carver A."/>
            <person name="Chen C."/>
            <person name="Cichocki N."/>
            <person name="Clum A."/>
            <person name="Culley D."/>
            <person name="Crous P.W."/>
            <person name="Fauchery L."/>
            <person name="Girlanda M."/>
            <person name="Hayes R."/>
            <person name="Keri Z."/>
            <person name="LaButti K."/>
            <person name="Lipzen A."/>
            <person name="Lombard V."/>
            <person name="Magnuson J."/>
            <person name="Maillard F."/>
            <person name="Morin E."/>
            <person name="Murat C."/>
            <person name="Nolan M."/>
            <person name="Ohm R."/>
            <person name="Pangilinan J."/>
            <person name="Pereira M."/>
            <person name="Perotto S."/>
            <person name="Peter M."/>
            <person name="Riley R."/>
            <person name="Sitrit Y."/>
            <person name="Stielow B."/>
            <person name="Szollosi G."/>
            <person name="Zifcakova L."/>
            <person name="Stursova M."/>
            <person name="Spatafora J.W."/>
            <person name="Tedersoo L."/>
            <person name="Vaario L.-M."/>
            <person name="Yamada A."/>
            <person name="Yan M."/>
            <person name="Wang P."/>
            <person name="Xu J."/>
            <person name="Bruns T."/>
            <person name="Baldrian P."/>
            <person name="Vilgalys R."/>
            <person name="Henrissat B."/>
            <person name="Grigoriev I.V."/>
            <person name="Hibbett D."/>
            <person name="Nagy L.G."/>
            <person name="Martin F.M."/>
        </authorList>
    </citation>
    <scope>NUCLEOTIDE SEQUENCE</scope>
    <source>
        <strain evidence="2">BED1</strain>
    </source>
</reference>
<organism evidence="2 3">
    <name type="scientific">Boletus edulis BED1</name>
    <dbReference type="NCBI Taxonomy" id="1328754"/>
    <lineage>
        <taxon>Eukaryota</taxon>
        <taxon>Fungi</taxon>
        <taxon>Dikarya</taxon>
        <taxon>Basidiomycota</taxon>
        <taxon>Agaricomycotina</taxon>
        <taxon>Agaricomycetes</taxon>
        <taxon>Agaricomycetidae</taxon>
        <taxon>Boletales</taxon>
        <taxon>Boletineae</taxon>
        <taxon>Boletaceae</taxon>
        <taxon>Boletoideae</taxon>
        <taxon>Boletus</taxon>
    </lineage>
</organism>
<protein>
    <submittedName>
        <fullName evidence="2">Uncharacterized protein</fullName>
    </submittedName>
</protein>
<feature type="region of interest" description="Disordered" evidence="1">
    <location>
        <begin position="147"/>
        <end position="225"/>
    </location>
</feature>
<feature type="compositionally biased region" description="Acidic residues" evidence="1">
    <location>
        <begin position="200"/>
        <end position="212"/>
    </location>
</feature>
<dbReference type="EMBL" id="WHUW01000015">
    <property type="protein sequence ID" value="KAF8438807.1"/>
    <property type="molecule type" value="Genomic_DNA"/>
</dbReference>
<sequence>MCNGNNPLPPPCSSGCQESRLFDVLTNNGRYEALFPDHYLEHVRRYCWREDCIRMVLEFGDKLQIPHTLQYNLEMVLWYMDEVFNRLEAETKRDVEKDPICRSKTFDSYLKIEYWVSHHEPTHVRDYRRSHNRNINCSYVGECESLEDDVDEDMEPPNSEEVGGATDEGSTVKGRKGGRQTGRATKGGKKKTTMEVEDKDKDDEDKESDDDVVIVKGKGKGKRKHRAQLLPIHVSWVPSHRADTERYCSVSFIASWVMYQ</sequence>
<dbReference type="Proteomes" id="UP001194468">
    <property type="component" value="Unassembled WGS sequence"/>
</dbReference>